<organism evidence="3 4">
    <name type="scientific">Rhizobium rhizoryzae</name>
    <dbReference type="NCBI Taxonomy" id="451876"/>
    <lineage>
        <taxon>Bacteria</taxon>
        <taxon>Pseudomonadati</taxon>
        <taxon>Pseudomonadota</taxon>
        <taxon>Alphaproteobacteria</taxon>
        <taxon>Hyphomicrobiales</taxon>
        <taxon>Rhizobiaceae</taxon>
        <taxon>Rhizobium/Agrobacterium group</taxon>
        <taxon>Rhizobium</taxon>
    </lineage>
</organism>
<dbReference type="GO" id="GO:0005886">
    <property type="term" value="C:plasma membrane"/>
    <property type="evidence" value="ECO:0007669"/>
    <property type="project" value="TreeGrafter"/>
</dbReference>
<gene>
    <name evidence="3" type="ORF">GGQ72_000316</name>
</gene>
<dbReference type="AlphaFoldDB" id="A0A7W6LEM8"/>
<protein>
    <submittedName>
        <fullName evidence="3">Uncharacterized protein involved in outer membrane biogenesis</fullName>
    </submittedName>
</protein>
<evidence type="ECO:0000256" key="1">
    <source>
        <dbReference type="SAM" id="MobiDB-lite"/>
    </source>
</evidence>
<dbReference type="Proteomes" id="UP000519897">
    <property type="component" value="Unassembled WGS sequence"/>
</dbReference>
<feature type="domain" description="AsmA" evidence="2">
    <location>
        <begin position="5"/>
        <end position="126"/>
    </location>
</feature>
<evidence type="ECO:0000313" key="3">
    <source>
        <dbReference type="EMBL" id="MBB4141817.1"/>
    </source>
</evidence>
<dbReference type="EMBL" id="JACIEC010000001">
    <property type="protein sequence ID" value="MBB4141817.1"/>
    <property type="molecule type" value="Genomic_DNA"/>
</dbReference>
<dbReference type="PIRSF" id="PIRSF034039">
    <property type="entry name" value="UCP034039"/>
    <property type="match status" value="1"/>
</dbReference>
<evidence type="ECO:0000313" key="4">
    <source>
        <dbReference type="Proteomes" id="UP000519897"/>
    </source>
</evidence>
<accession>A0A7W6LEM8</accession>
<comment type="caution">
    <text evidence="3">The sequence shown here is derived from an EMBL/GenBank/DDBJ whole genome shotgun (WGS) entry which is preliminary data.</text>
</comment>
<dbReference type="RefSeq" id="WP_165135468.1">
    <property type="nucleotide sequence ID" value="NZ_CP049250.1"/>
</dbReference>
<evidence type="ECO:0000259" key="2">
    <source>
        <dbReference type="Pfam" id="PF05170"/>
    </source>
</evidence>
<feature type="compositionally biased region" description="Basic and acidic residues" evidence="1">
    <location>
        <begin position="1168"/>
        <end position="1196"/>
    </location>
</feature>
<dbReference type="InterPro" id="IPR017023">
    <property type="entry name" value="UCP034039"/>
</dbReference>
<dbReference type="InterPro" id="IPR052894">
    <property type="entry name" value="AsmA-related"/>
</dbReference>
<keyword evidence="4" id="KW-1185">Reference proteome</keyword>
<name>A0A7W6LEM8_9HYPH</name>
<dbReference type="InterPro" id="IPR007844">
    <property type="entry name" value="AsmA"/>
</dbReference>
<feature type="region of interest" description="Disordered" evidence="1">
    <location>
        <begin position="1168"/>
        <end position="1230"/>
    </location>
</feature>
<dbReference type="Pfam" id="PF05170">
    <property type="entry name" value="AsmA"/>
    <property type="match status" value="1"/>
</dbReference>
<dbReference type="PANTHER" id="PTHR30441:SF4">
    <property type="entry name" value="PROTEIN ASMA"/>
    <property type="match status" value="1"/>
</dbReference>
<proteinExistence type="predicted"/>
<dbReference type="PANTHER" id="PTHR30441">
    <property type="entry name" value="DUF748 DOMAIN-CONTAINING PROTEIN"/>
    <property type="match status" value="1"/>
</dbReference>
<dbReference type="GO" id="GO:0090313">
    <property type="term" value="P:regulation of protein targeting to membrane"/>
    <property type="evidence" value="ECO:0007669"/>
    <property type="project" value="TreeGrafter"/>
</dbReference>
<reference evidence="3 4" key="1">
    <citation type="submission" date="2020-08" db="EMBL/GenBank/DDBJ databases">
        <title>Genomic Encyclopedia of Type Strains, Phase IV (KMG-IV): sequencing the most valuable type-strain genomes for metagenomic binning, comparative biology and taxonomic classification.</title>
        <authorList>
            <person name="Goeker M."/>
        </authorList>
    </citation>
    <scope>NUCLEOTIDE SEQUENCE [LARGE SCALE GENOMIC DNA]</scope>
    <source>
        <strain evidence="3 4">DSM 29514</strain>
    </source>
</reference>
<sequence length="1230" mass="131438">MLGRLFLLFGGLVVIALFAALFAPLFVDWSSFRLSFEEQASRILGKKVTVHGSVDARLLPFPSVTMRDVRVGQDLDGTPLIQVAEFSMDMELAPFLSGEARVFDMRLVNPKARIRLLKDGKLDWMRGSRPAIPARNVVLEDVHITGAEIQFIDEATGRNRTLSKLTADLSASSLAGPWRAEGNGTLDGYEARFSLSSGEPDAQAGQVSLKLRLWPDIQPVEVQLDGMLGVADAKPAYKGAFNLVFQDQPVANGVAVAEKRVPPPRTKGKFELTNERIRIPEYRVEAGAVDNPYVITGEATLDTGDRPEFLLTADGQQVDVEKLAGDMLAKGKTARDPHVSAQRRLHALIEMAANIPVPQVPGRATISLPAIVTEGTTLRDIRLDIRPSQTGWQIENAVATLPGRTQVELDGRLTLRDSAGFKGKMVLASNQPSGLSDWLTGKVDPAIRRLKAAGFSADVDLTTSVQVFNNLEVAVGGATLKGQVRRTSATEAAAVPQLAVDLAGNEIDLDALRALASLMTGNDAGDDVLDHKLSAHLKADRLTAFGVGAQGFETRFEFGDGKLTVPQLAIADLAGASILAKGSGEGSIFEYTGQGTVSLTAPDAAGFLAMLRERLPRHPVLERMARSADRYADTKLTADITLGDEAVLKVSGSSNGTLISSDIKALHLFDLTQETEFQASARLANTESLTLLDQIGIATFPFDGDYNGVIDVSASGKLSQPIQVRFGYRTDLTELVAEGGMNLAPDSFGNGSYSVSLKSSDLEPTLLAGGFGLPQLGTGLPVDLRSKMTLDAKAVRLGELSGTVAGNTLDGDLLFDRAAPIPTISGKLNLGAMDLLWLAEAVYGPLQDAETGELSTKPLAAPMFRQADLNLDVSVNEILVSPGTQPAQNVAMRFVNRSGGMTLEELRGKWLGGTISGRLALSNSDGIGLLQSRLALKDADLAPLMWLRANHPVATGKLSFELAAEATAKTPAGLVTALSGSGSLRLADGVLPDLAQDPVSSLLSAADRIQGDVTESKVRPIAEALLYAGPTRIGAVMLPFTMSSGQLRFQSIAAQAGPAALSGEARFNLPDQTLDGRLVVTYALGENAIAGGEASVGLQFSGPWDAPTRELEVGGLTNYLSLRAFERERRRVETLQASVLEKQRLRREVSLYQSLEIERKAQREKAEAEARARAEQEAKERAAEAQRQREQEKANDQRQPAAEDTTPTLTIPPTGDQFRPNNGLPGVAPY</sequence>